<dbReference type="GO" id="GO:0009372">
    <property type="term" value="P:quorum sensing"/>
    <property type="evidence" value="ECO:0007669"/>
    <property type="project" value="UniProtKB-UniRule"/>
</dbReference>
<dbReference type="HOGENOM" id="CLU_085711_3_0_5"/>
<organism evidence="7 8">
    <name type="scientific">Methyloceanibacter caenitepidi</name>
    <dbReference type="NCBI Taxonomy" id="1384459"/>
    <lineage>
        <taxon>Bacteria</taxon>
        <taxon>Pseudomonadati</taxon>
        <taxon>Pseudomonadota</taxon>
        <taxon>Alphaproteobacteria</taxon>
        <taxon>Hyphomicrobiales</taxon>
        <taxon>Hyphomicrobiaceae</taxon>
        <taxon>Methyloceanibacter</taxon>
    </lineage>
</organism>
<name>A0A0A8K2U9_9HYPH</name>
<reference evidence="7 8" key="1">
    <citation type="submission" date="2014-09" db="EMBL/GenBank/DDBJ databases">
        <title>Genome sequencing of Methyloceanibacter caenitepidi Gela4.</title>
        <authorList>
            <person name="Takeuchi M."/>
            <person name="Susumu S."/>
            <person name="Kamagata Y."/>
            <person name="Oshima K."/>
            <person name="Hattori M."/>
            <person name="Iwasaki W."/>
        </authorList>
    </citation>
    <scope>NUCLEOTIDE SEQUENCE [LARGE SCALE GENOMIC DNA]</scope>
    <source>
        <strain evidence="7 8">Gela4</strain>
    </source>
</reference>
<evidence type="ECO:0000256" key="6">
    <source>
        <dbReference type="RuleBase" id="RU361135"/>
    </source>
</evidence>
<dbReference type="PANTHER" id="PTHR39322">
    <property type="entry name" value="ACYL-HOMOSERINE-LACTONE SYNTHASE"/>
    <property type="match status" value="1"/>
</dbReference>
<dbReference type="Proteomes" id="UP000031643">
    <property type="component" value="Chromosome"/>
</dbReference>
<protein>
    <recommendedName>
        <fullName evidence="6">Acyl-homoserine-lactone synthase</fullName>
        <ecNumber evidence="6">2.3.1.184</ecNumber>
    </recommendedName>
    <alternativeName>
        <fullName evidence="6">Autoinducer synthesis protein</fullName>
    </alternativeName>
</protein>
<evidence type="ECO:0000313" key="7">
    <source>
        <dbReference type="EMBL" id="BAQ16309.1"/>
    </source>
</evidence>
<dbReference type="AlphaFoldDB" id="A0A0A8K2U9"/>
<dbReference type="GO" id="GO:0061579">
    <property type="term" value="F:N-acyl homoserine lactone synthase activity"/>
    <property type="evidence" value="ECO:0007669"/>
    <property type="project" value="UniProtKB-UniRule"/>
</dbReference>
<evidence type="ECO:0000256" key="2">
    <source>
        <dbReference type="ARBA" id="ARBA00022679"/>
    </source>
</evidence>
<dbReference type="EMBL" id="AP014648">
    <property type="protein sequence ID" value="BAQ16309.1"/>
    <property type="molecule type" value="Genomic_DNA"/>
</dbReference>
<dbReference type="KEGG" id="mcg:GL4_0847"/>
<dbReference type="GO" id="GO:0007165">
    <property type="term" value="P:signal transduction"/>
    <property type="evidence" value="ECO:0007669"/>
    <property type="project" value="TreeGrafter"/>
</dbReference>
<dbReference type="PROSITE" id="PS51187">
    <property type="entry name" value="AUTOINDUCER_SYNTH_2"/>
    <property type="match status" value="1"/>
</dbReference>
<dbReference type="Pfam" id="PF00765">
    <property type="entry name" value="Autoind_synth"/>
    <property type="match status" value="1"/>
</dbReference>
<dbReference type="InterPro" id="IPR001690">
    <property type="entry name" value="Autoind_synthase"/>
</dbReference>
<evidence type="ECO:0000256" key="1">
    <source>
        <dbReference type="ARBA" id="ARBA00022654"/>
    </source>
</evidence>
<dbReference type="SUPFAM" id="SSF55729">
    <property type="entry name" value="Acyl-CoA N-acyltransferases (Nat)"/>
    <property type="match status" value="1"/>
</dbReference>
<comment type="catalytic activity">
    <reaction evidence="6">
        <text>a fatty acyl-[ACP] + S-adenosyl-L-methionine = an N-acyl-L-homoserine lactone + S-methyl-5'-thioadenosine + holo-[ACP] + H(+)</text>
        <dbReference type="Rhea" id="RHEA:10096"/>
        <dbReference type="Rhea" id="RHEA-COMP:9685"/>
        <dbReference type="Rhea" id="RHEA-COMP:14125"/>
        <dbReference type="ChEBI" id="CHEBI:15378"/>
        <dbReference type="ChEBI" id="CHEBI:17509"/>
        <dbReference type="ChEBI" id="CHEBI:55474"/>
        <dbReference type="ChEBI" id="CHEBI:59789"/>
        <dbReference type="ChEBI" id="CHEBI:64479"/>
        <dbReference type="ChEBI" id="CHEBI:138651"/>
        <dbReference type="EC" id="2.3.1.184"/>
    </reaction>
</comment>
<dbReference type="EC" id="2.3.1.184" evidence="6"/>
<evidence type="ECO:0000256" key="5">
    <source>
        <dbReference type="PROSITE-ProRule" id="PRU00533"/>
    </source>
</evidence>
<gene>
    <name evidence="7" type="ORF">GL4_0847</name>
</gene>
<accession>A0A0A8K2U9</accession>
<comment type="similarity">
    <text evidence="5 6">Belongs to the autoinducer synthase family.</text>
</comment>
<dbReference type="InterPro" id="IPR016181">
    <property type="entry name" value="Acyl_CoA_acyltransferase"/>
</dbReference>
<dbReference type="STRING" id="1384459.GL4_0847"/>
<keyword evidence="2 6" id="KW-0808">Transferase</keyword>
<dbReference type="RefSeq" id="WP_052464102.1">
    <property type="nucleotide sequence ID" value="NZ_AP014648.1"/>
</dbReference>
<evidence type="ECO:0000256" key="4">
    <source>
        <dbReference type="ARBA" id="ARBA00022929"/>
    </source>
</evidence>
<keyword evidence="4 5" id="KW-0071">Autoinducer synthesis</keyword>
<dbReference type="OrthoDB" id="6169313at2"/>
<keyword evidence="8" id="KW-1185">Reference proteome</keyword>
<keyword evidence="1 5" id="KW-0673">Quorum sensing</keyword>
<dbReference type="Gene3D" id="3.40.630.30">
    <property type="match status" value="1"/>
</dbReference>
<keyword evidence="3 6" id="KW-0949">S-adenosyl-L-methionine</keyword>
<proteinExistence type="inferred from homology"/>
<dbReference type="PRINTS" id="PR01549">
    <property type="entry name" value="AUTOINDCRSYN"/>
</dbReference>
<evidence type="ECO:0000256" key="3">
    <source>
        <dbReference type="ARBA" id="ARBA00022691"/>
    </source>
</evidence>
<dbReference type="PANTHER" id="PTHR39322:SF1">
    <property type="entry name" value="ISOVALERYL-HOMOSERINE LACTONE SYNTHASE"/>
    <property type="match status" value="1"/>
</dbReference>
<sequence length="222" mass="24558">MVQVIEGKDRARHANLFETIFRARYETFVVNRCWSLPARNGLEIDQYDTEQAVYFVDIDETGHLQGAVRLTPTTVASLTADYYPHLSDGGTALRDPFVYEGTRYIASPREKTAESNRVVKARILGAMTEWAWSFGIRHIQTVIDAPLLRSFKKVNSQTFALGSAHPYGGGKGVPGGGTCMAIRLPVTERAITEIRSYGALDSSPAPEPFAYPNTAPQFRDVA</sequence>
<evidence type="ECO:0000313" key="8">
    <source>
        <dbReference type="Proteomes" id="UP000031643"/>
    </source>
</evidence>